<dbReference type="EMBL" id="JBHMEA010000024">
    <property type="protein sequence ID" value="MFB9231654.1"/>
    <property type="molecule type" value="Genomic_DNA"/>
</dbReference>
<evidence type="ECO:0000313" key="6">
    <source>
        <dbReference type="Proteomes" id="UP001589683"/>
    </source>
</evidence>
<accession>A0ABV5JE65</accession>
<dbReference type="CDD" id="cd01562">
    <property type="entry name" value="Thr-dehyd"/>
    <property type="match status" value="1"/>
</dbReference>
<feature type="domain" description="Tryptophan synthase beta chain-like PALP" evidence="4">
    <location>
        <begin position="20"/>
        <end position="307"/>
    </location>
</feature>
<evidence type="ECO:0000256" key="1">
    <source>
        <dbReference type="ARBA" id="ARBA00001933"/>
    </source>
</evidence>
<dbReference type="Gene3D" id="3.40.50.1100">
    <property type="match status" value="2"/>
</dbReference>
<keyword evidence="6" id="KW-1185">Reference proteome</keyword>
<evidence type="ECO:0000256" key="3">
    <source>
        <dbReference type="ARBA" id="ARBA00023239"/>
    </source>
</evidence>
<name>A0ABV5JE65_9RHOB</name>
<dbReference type="NCBIfam" id="NF005680">
    <property type="entry name" value="PRK07476.1"/>
    <property type="match status" value="1"/>
</dbReference>
<dbReference type="InterPro" id="IPR001926">
    <property type="entry name" value="TrpB-like_PALP"/>
</dbReference>
<dbReference type="InterPro" id="IPR014333">
    <property type="entry name" value="Ectoine_EutB"/>
</dbReference>
<reference evidence="5 6" key="1">
    <citation type="submission" date="2024-09" db="EMBL/GenBank/DDBJ databases">
        <authorList>
            <person name="Sun Q."/>
            <person name="Mori K."/>
        </authorList>
    </citation>
    <scope>NUCLEOTIDE SEQUENCE [LARGE SCALE GENOMIC DNA]</scope>
    <source>
        <strain evidence="5 6">CECT 8726</strain>
    </source>
</reference>
<dbReference type="PANTHER" id="PTHR48078">
    <property type="entry name" value="THREONINE DEHYDRATASE, MITOCHONDRIAL-RELATED"/>
    <property type="match status" value="1"/>
</dbReference>
<dbReference type="InterPro" id="IPR050147">
    <property type="entry name" value="Ser/Thr_Dehydratase"/>
</dbReference>
<organism evidence="5 6">
    <name type="scientific">Pseudohalocynthiibacter aestuariivivens</name>
    <dbReference type="NCBI Taxonomy" id="1591409"/>
    <lineage>
        <taxon>Bacteria</taxon>
        <taxon>Pseudomonadati</taxon>
        <taxon>Pseudomonadota</taxon>
        <taxon>Alphaproteobacteria</taxon>
        <taxon>Rhodobacterales</taxon>
        <taxon>Paracoccaceae</taxon>
        <taxon>Pseudohalocynthiibacter</taxon>
    </lineage>
</organism>
<keyword evidence="3" id="KW-0456">Lyase</keyword>
<evidence type="ECO:0000256" key="2">
    <source>
        <dbReference type="ARBA" id="ARBA00022898"/>
    </source>
</evidence>
<comment type="caution">
    <text evidence="5">The sequence shown here is derived from an EMBL/GenBank/DDBJ whole genome shotgun (WGS) entry which is preliminary data.</text>
</comment>
<protein>
    <submittedName>
        <fullName evidence="5">Hydroxyectoine utilization dehydratase EutB</fullName>
    </submittedName>
</protein>
<sequence>MQQRVTLKDVFEAQKSIRGKVLRTPLVTAARLSNRFGAEILMKMETLQPIGAFKQRGATNAVAHLSEAARKNGVVCCSTGNHGCALAYAAGAAGVKAVVCLSNLVPGVKVKAIEALGADVRRVGTSQDEAQNEVTRLVSDKGMTDIPPFDHPDVLAGQGTIGLELLEDQPDLETIMVPLSGGGLAGGIALAAKTINPKIRIVGISMENGAAMARSLCEGKPVEVEEYASLADSLGGGIGLENRWTYPLCRDYLDDVVTVSEEEIYQGMQVLFHDEGIVAEGGSVVSVAALLAQKSKANGKTAMIISGKNVEMTQFTAIITGQDVILGDTVLKGERYA</sequence>
<dbReference type="PANTHER" id="PTHR48078:SF6">
    <property type="entry name" value="L-THREONINE DEHYDRATASE CATABOLIC TDCB"/>
    <property type="match status" value="1"/>
</dbReference>
<proteinExistence type="predicted"/>
<comment type="cofactor">
    <cofactor evidence="1">
        <name>pyridoxal 5'-phosphate</name>
        <dbReference type="ChEBI" id="CHEBI:597326"/>
    </cofactor>
</comment>
<keyword evidence="2" id="KW-0663">Pyridoxal phosphate</keyword>
<dbReference type="RefSeq" id="WP_213890259.1">
    <property type="nucleotide sequence ID" value="NZ_JAGFNU010000009.1"/>
</dbReference>
<evidence type="ECO:0000313" key="5">
    <source>
        <dbReference type="EMBL" id="MFB9231654.1"/>
    </source>
</evidence>
<dbReference type="SUPFAM" id="SSF53686">
    <property type="entry name" value="Tryptophan synthase beta subunit-like PLP-dependent enzymes"/>
    <property type="match status" value="1"/>
</dbReference>
<dbReference type="InterPro" id="IPR036052">
    <property type="entry name" value="TrpB-like_PALP_sf"/>
</dbReference>
<evidence type="ECO:0000259" key="4">
    <source>
        <dbReference type="Pfam" id="PF00291"/>
    </source>
</evidence>
<gene>
    <name evidence="5" type="primary">eutB</name>
    <name evidence="5" type="ORF">ACFFUT_07635</name>
</gene>
<dbReference type="NCBIfam" id="TIGR02991">
    <property type="entry name" value="ectoine_eutB"/>
    <property type="match status" value="1"/>
</dbReference>
<dbReference type="Pfam" id="PF00291">
    <property type="entry name" value="PALP"/>
    <property type="match status" value="1"/>
</dbReference>
<dbReference type="Proteomes" id="UP001589683">
    <property type="component" value="Unassembled WGS sequence"/>
</dbReference>